<sequence>MSDFIVFDIDGVLIQTNGSFVESTIKTFEFIRNMFNKPAKCTIDHISFLKSLGGFNNDWDLTYALLAISWDYEFFNDIEFLTILKNYFRFNKNLPEIEVDYEFVKRIFQEYYLGEKLFYEIYLERPRYIFFKGFIYQEKPLINFCNYSIDREKIGIYSGRCYKEAEVALRAVNLIPLKEFYFTDDSGYKKPDPTPLQKMFVINKCSKMTYVGDTLDDLELVIKAREIGLPVEFAGVQTGTYSNQLSDKIRNFSFAKMFRDVREYLDSFIYSI</sequence>
<name>A0A7C5KCY0_9BACT</name>
<evidence type="ECO:0008006" key="2">
    <source>
        <dbReference type="Google" id="ProtNLM"/>
    </source>
</evidence>
<comment type="caution">
    <text evidence="1">The sequence shown here is derived from an EMBL/GenBank/DDBJ whole genome shotgun (WGS) entry which is preliminary data.</text>
</comment>
<dbReference type="InterPro" id="IPR036412">
    <property type="entry name" value="HAD-like_sf"/>
</dbReference>
<protein>
    <recommendedName>
        <fullName evidence="2">HAD family hydrolase</fullName>
    </recommendedName>
</protein>
<dbReference type="SUPFAM" id="SSF56784">
    <property type="entry name" value="HAD-like"/>
    <property type="match status" value="1"/>
</dbReference>
<gene>
    <name evidence="1" type="ORF">ENL70_00865</name>
</gene>
<evidence type="ECO:0000313" key="1">
    <source>
        <dbReference type="EMBL" id="HHI65083.1"/>
    </source>
</evidence>
<reference evidence="1" key="1">
    <citation type="journal article" date="2020" name="mSystems">
        <title>Genome- and Community-Level Interaction Insights into Carbon Utilization and Element Cycling Functions of Hydrothermarchaeota in Hydrothermal Sediment.</title>
        <authorList>
            <person name="Zhou Z."/>
            <person name="Liu Y."/>
            <person name="Xu W."/>
            <person name="Pan J."/>
            <person name="Luo Z.H."/>
            <person name="Li M."/>
        </authorList>
    </citation>
    <scope>NUCLEOTIDE SEQUENCE [LARGE SCALE GENOMIC DNA]</scope>
    <source>
        <strain evidence="1">SpSt-1019</strain>
    </source>
</reference>
<dbReference type="EMBL" id="DRUY01000035">
    <property type="protein sequence ID" value="HHI65083.1"/>
    <property type="molecule type" value="Genomic_DNA"/>
</dbReference>
<dbReference type="AlphaFoldDB" id="A0A7C5KCY0"/>
<dbReference type="CDD" id="cd01427">
    <property type="entry name" value="HAD_like"/>
    <property type="match status" value="1"/>
</dbReference>
<proteinExistence type="predicted"/>
<accession>A0A7C5KCY0</accession>
<dbReference type="InterPro" id="IPR023214">
    <property type="entry name" value="HAD_sf"/>
</dbReference>
<dbReference type="Gene3D" id="3.40.50.1000">
    <property type="entry name" value="HAD superfamily/HAD-like"/>
    <property type="match status" value="1"/>
</dbReference>
<organism evidence="1">
    <name type="scientific">Thermodesulfobium narugense</name>
    <dbReference type="NCBI Taxonomy" id="184064"/>
    <lineage>
        <taxon>Bacteria</taxon>
        <taxon>Pseudomonadati</taxon>
        <taxon>Thermodesulfobiota</taxon>
        <taxon>Thermodesulfobiia</taxon>
        <taxon>Thermodesulfobiales</taxon>
        <taxon>Thermodesulfobiaceae</taxon>
        <taxon>Thermodesulfobium</taxon>
    </lineage>
</organism>